<dbReference type="EMBL" id="WBMR01000221">
    <property type="protein sequence ID" value="KAB2364428.1"/>
    <property type="molecule type" value="Genomic_DNA"/>
</dbReference>
<evidence type="ECO:0000313" key="10">
    <source>
        <dbReference type="Proteomes" id="UP000483004"/>
    </source>
</evidence>
<sequence>MSEHANLLRRHRAVMPSWMALNYQDPIEIVGGKGNRVTDAEGETYLDFFTGILTNMIGYDVPEVREAVERQLATGVVHTSTAYLLRGQVELAEKIARLSGIPDAKVFFANSGTEANETALLLAAYARRSDQVLAMRQSYHGRSFGATGITGNRAWTNLSYSPLNVHFLHGADRHLPQFAGMSDEAYVDACVQDLRHVLATATGGDVAALIAEPIQGVGGFTMAPDGLFAAYKEVLDEAGILFISDEVQTAWGRTGQGFWGIDNHGVTPDMMTFAKGLGNGFAVGGVVARGELMDALHAVGLSTFGGNPISMAAANATLDYVLDHDLQANAAKQGATIIGGLRDASARFPVVKDVRGKGLMFAIELADPETGEPSSPLAAALMEAARERGLLVGKGGLYGNVVRMAPPLTLTDAEALEGLGILIASLESVTADAAAKAATGKTA</sequence>
<keyword evidence="7 8" id="KW-0663">Pyridoxal phosphate</keyword>
<evidence type="ECO:0000313" key="9">
    <source>
        <dbReference type="EMBL" id="KAB2364428.1"/>
    </source>
</evidence>
<dbReference type="OrthoDB" id="3699548at2"/>
<dbReference type="GO" id="GO:0030170">
    <property type="term" value="F:pyridoxal phosphate binding"/>
    <property type="evidence" value="ECO:0007669"/>
    <property type="project" value="InterPro"/>
</dbReference>
<evidence type="ECO:0000256" key="3">
    <source>
        <dbReference type="ARBA" id="ARBA00011881"/>
    </source>
</evidence>
<dbReference type="InterPro" id="IPR015422">
    <property type="entry name" value="PyrdxlP-dep_Trfase_small"/>
</dbReference>
<keyword evidence="5 9" id="KW-0032">Aminotransferase</keyword>
<dbReference type="InterPro" id="IPR015424">
    <property type="entry name" value="PyrdxlP-dep_Trfase"/>
</dbReference>
<gene>
    <name evidence="9" type="ORF">F9B16_41720</name>
</gene>
<evidence type="ECO:0000256" key="5">
    <source>
        <dbReference type="ARBA" id="ARBA00022576"/>
    </source>
</evidence>
<evidence type="ECO:0000256" key="6">
    <source>
        <dbReference type="ARBA" id="ARBA00022679"/>
    </source>
</evidence>
<dbReference type="Pfam" id="PF00202">
    <property type="entry name" value="Aminotran_3"/>
    <property type="match status" value="1"/>
</dbReference>
<protein>
    <recommendedName>
        <fullName evidence="4">alanine--glyoxylate transaminase</fullName>
        <ecNumber evidence="4">2.6.1.44</ecNumber>
    </recommendedName>
</protein>
<comment type="cofactor">
    <cofactor evidence="1">
        <name>pyridoxal 5'-phosphate</name>
        <dbReference type="ChEBI" id="CHEBI:597326"/>
    </cofactor>
</comment>
<dbReference type="AlphaFoldDB" id="A0A6L3VF46"/>
<evidence type="ECO:0000256" key="8">
    <source>
        <dbReference type="RuleBase" id="RU003560"/>
    </source>
</evidence>
<dbReference type="SUPFAM" id="SSF53383">
    <property type="entry name" value="PLP-dependent transferases"/>
    <property type="match status" value="1"/>
</dbReference>
<accession>A0A6L3VF46</accession>
<name>A0A6L3VF46_9ACTN</name>
<reference evidence="9 10" key="1">
    <citation type="submission" date="2019-09" db="EMBL/GenBank/DDBJ databases">
        <title>Actinomadura physcomitrii sp. nov., a novel actinomycete isolated from moss [Physcomitrium sphaericum (Ludw) Fuernr].</title>
        <authorList>
            <person name="Liu C."/>
            <person name="Zhuang X."/>
        </authorList>
    </citation>
    <scope>NUCLEOTIDE SEQUENCE [LARGE SCALE GENOMIC DNA]</scope>
    <source>
        <strain evidence="9 10">CYP1-1B</strain>
    </source>
</reference>
<evidence type="ECO:0000256" key="1">
    <source>
        <dbReference type="ARBA" id="ARBA00001933"/>
    </source>
</evidence>
<dbReference type="GO" id="GO:0008453">
    <property type="term" value="F:alanine-glyoxylate transaminase activity"/>
    <property type="evidence" value="ECO:0007669"/>
    <property type="project" value="UniProtKB-EC"/>
</dbReference>
<dbReference type="PANTHER" id="PTHR45688:SF3">
    <property type="entry name" value="ALANINE--GLYOXYLATE AMINOTRANSFERASE 2, MITOCHONDRIAL"/>
    <property type="match status" value="1"/>
</dbReference>
<dbReference type="RefSeq" id="WP_151545792.1">
    <property type="nucleotide sequence ID" value="NZ_WBMR01000221.1"/>
</dbReference>
<keyword evidence="10" id="KW-1185">Reference proteome</keyword>
<dbReference type="Gene3D" id="3.40.640.10">
    <property type="entry name" value="Type I PLP-dependent aspartate aminotransferase-like (Major domain)"/>
    <property type="match status" value="1"/>
</dbReference>
<dbReference type="InterPro" id="IPR005814">
    <property type="entry name" value="Aminotrans_3"/>
</dbReference>
<comment type="subunit">
    <text evidence="3">Homotetramer.</text>
</comment>
<comment type="similarity">
    <text evidence="2 8">Belongs to the class-III pyridoxal-phosphate-dependent aminotransferase family.</text>
</comment>
<dbReference type="Proteomes" id="UP000483004">
    <property type="component" value="Unassembled WGS sequence"/>
</dbReference>
<evidence type="ECO:0000256" key="7">
    <source>
        <dbReference type="ARBA" id="ARBA00022898"/>
    </source>
</evidence>
<dbReference type="EC" id="2.6.1.44" evidence="4"/>
<dbReference type="InterPro" id="IPR015421">
    <property type="entry name" value="PyrdxlP-dep_Trfase_major"/>
</dbReference>
<organism evidence="9 10">
    <name type="scientific">Actinomadura montaniterrae</name>
    <dbReference type="NCBI Taxonomy" id="1803903"/>
    <lineage>
        <taxon>Bacteria</taxon>
        <taxon>Bacillati</taxon>
        <taxon>Actinomycetota</taxon>
        <taxon>Actinomycetes</taxon>
        <taxon>Streptosporangiales</taxon>
        <taxon>Thermomonosporaceae</taxon>
        <taxon>Actinomadura</taxon>
    </lineage>
</organism>
<evidence type="ECO:0000256" key="2">
    <source>
        <dbReference type="ARBA" id="ARBA00008954"/>
    </source>
</evidence>
<dbReference type="PANTHER" id="PTHR45688">
    <property type="match status" value="1"/>
</dbReference>
<proteinExistence type="inferred from homology"/>
<evidence type="ECO:0000256" key="4">
    <source>
        <dbReference type="ARBA" id="ARBA00013049"/>
    </source>
</evidence>
<dbReference type="PIRSF" id="PIRSF000521">
    <property type="entry name" value="Transaminase_4ab_Lys_Orn"/>
    <property type="match status" value="1"/>
</dbReference>
<dbReference type="FunFam" id="3.40.640.10:FF:000004">
    <property type="entry name" value="Acetylornithine aminotransferase"/>
    <property type="match status" value="1"/>
</dbReference>
<dbReference type="Gene3D" id="3.90.1150.10">
    <property type="entry name" value="Aspartate Aminotransferase, domain 1"/>
    <property type="match status" value="1"/>
</dbReference>
<comment type="caution">
    <text evidence="9">The sequence shown here is derived from an EMBL/GenBank/DDBJ whole genome shotgun (WGS) entry which is preliminary data.</text>
</comment>
<keyword evidence="6 9" id="KW-0808">Transferase</keyword>
<dbReference type="CDD" id="cd00610">
    <property type="entry name" value="OAT_like"/>
    <property type="match status" value="1"/>
</dbReference>